<reference evidence="1 2" key="1">
    <citation type="submission" date="2017-10" db="EMBL/GenBank/DDBJ databases">
        <title>Nyctiphanis sp. nov., isolated from the stomach of the euphausiid Nyctiphanes simplex (Hansen, 1911) in the Gulf of California.</title>
        <authorList>
            <person name="Gomez-Gil B."/>
            <person name="Aguilar-Mendez M."/>
            <person name="Lopez-Cortes A."/>
            <person name="Gomez-Gutierrez J."/>
            <person name="Roque A."/>
            <person name="Lang E."/>
            <person name="Gonzalez-Castillo A."/>
        </authorList>
    </citation>
    <scope>NUCLEOTIDE SEQUENCE [LARGE SCALE GENOMIC DNA]</scope>
    <source>
        <strain evidence="1 2">CAIM 600</strain>
    </source>
</reference>
<proteinExistence type="predicted"/>
<keyword evidence="2" id="KW-1185">Reference proteome</keyword>
<accession>A0A4Q0YTI7</accession>
<dbReference type="InterPro" id="IPR010775">
    <property type="entry name" value="DUF1365"/>
</dbReference>
<evidence type="ECO:0000313" key="2">
    <source>
        <dbReference type="Proteomes" id="UP000290287"/>
    </source>
</evidence>
<dbReference type="PANTHER" id="PTHR33973:SF4">
    <property type="entry name" value="OS07G0153300 PROTEIN"/>
    <property type="match status" value="1"/>
</dbReference>
<dbReference type="EMBL" id="PEIB01000002">
    <property type="protein sequence ID" value="RXJ74592.1"/>
    <property type="molecule type" value="Genomic_DNA"/>
</dbReference>
<dbReference type="AlphaFoldDB" id="A0A4Q0YTI7"/>
<dbReference type="OrthoDB" id="9778801at2"/>
<protein>
    <submittedName>
        <fullName evidence="1">Chromosome partitioning protein ParA</fullName>
    </submittedName>
</protein>
<dbReference type="Pfam" id="PF07103">
    <property type="entry name" value="DUF1365"/>
    <property type="match status" value="1"/>
</dbReference>
<organism evidence="1 2">
    <name type="scientific">Veronia nyctiphanis</name>
    <dbReference type="NCBI Taxonomy" id="1278244"/>
    <lineage>
        <taxon>Bacteria</taxon>
        <taxon>Pseudomonadati</taxon>
        <taxon>Pseudomonadota</taxon>
        <taxon>Gammaproteobacteria</taxon>
        <taxon>Vibrionales</taxon>
        <taxon>Vibrionaceae</taxon>
        <taxon>Veronia</taxon>
    </lineage>
</organism>
<evidence type="ECO:0000313" key="1">
    <source>
        <dbReference type="EMBL" id="RXJ74592.1"/>
    </source>
</evidence>
<comment type="caution">
    <text evidence="1">The sequence shown here is derived from an EMBL/GenBank/DDBJ whole genome shotgun (WGS) entry which is preliminary data.</text>
</comment>
<name>A0A4Q0YTI7_9GAMM</name>
<sequence length="245" mass="28559">MTDAIGSGLYTGVVRHRRFTPVSHTFKYDIFMPVIDLDEIERLAMNVRGFRIGKWGLSAFNASDYLDGREDTKQACQDKVFELTGDRLKGKVLALCHLRYLGLYFSPVNFFYLYDEDGNWRYMLAEVSNTPWNQRHYYAVPAGAKWENDKEFHVSPFNPIEQKYQWKLRPLGKKAFVHLETHRGDREFDATLALEKKAFTSGELAKLLLKTPFMTAKVIILIYWQAAKLWIKGARFYSHPDQAKE</sequence>
<gene>
    <name evidence="1" type="ORF">CS022_03220</name>
</gene>
<dbReference type="PANTHER" id="PTHR33973">
    <property type="entry name" value="OS07G0153300 PROTEIN"/>
    <property type="match status" value="1"/>
</dbReference>
<dbReference type="Proteomes" id="UP000290287">
    <property type="component" value="Unassembled WGS sequence"/>
</dbReference>
<dbReference type="RefSeq" id="WP_129121061.1">
    <property type="nucleotide sequence ID" value="NZ_PEIB01000002.1"/>
</dbReference>